<evidence type="ECO:0000313" key="2">
    <source>
        <dbReference type="EMBL" id="PWT25764.1"/>
    </source>
</evidence>
<keyword evidence="1" id="KW-0812">Transmembrane</keyword>
<dbReference type="AlphaFoldDB" id="A0A317FVM8"/>
<comment type="caution">
    <text evidence="2">The sequence shown here is derived from an EMBL/GenBank/DDBJ whole genome shotgun (WGS) entry which is preliminary data.</text>
</comment>
<evidence type="ECO:0000256" key="1">
    <source>
        <dbReference type="SAM" id="Phobius"/>
    </source>
</evidence>
<organism evidence="2 3">
    <name type="scientific">Butyrivibrio fibrisolvens</name>
    <dbReference type="NCBI Taxonomy" id="831"/>
    <lineage>
        <taxon>Bacteria</taxon>
        <taxon>Bacillati</taxon>
        <taxon>Bacillota</taxon>
        <taxon>Clostridia</taxon>
        <taxon>Lachnospirales</taxon>
        <taxon>Lachnospiraceae</taxon>
        <taxon>Butyrivibrio</taxon>
    </lineage>
</organism>
<evidence type="ECO:0000313" key="3">
    <source>
        <dbReference type="Proteomes" id="UP000245488"/>
    </source>
</evidence>
<name>A0A317FVM8_BUTFI</name>
<sequence length="244" mass="28788">MNKKEITIKRKRTGILFFIFIWSLLEIMVGACFVYMLIYMPSIFLILTLLFFLSGPAILIMIFVEELNKEVKICDGKIFIKYDRKKTFDSINICEYESGQRVVSNIRGDVITLRFDQKHFIRINDKEWDNYEALLIFIVNNDIKVKTNYPKEFAKVKKRILNQYKSSINSYSQQRPSEKGKKQSIRERILMIVLVCCYLFFGFYIQYLAITENEISYKTILTFTVGLLISLVGLLCPIAFRKKH</sequence>
<accession>A0A317FVM8</accession>
<dbReference type="Proteomes" id="UP000245488">
    <property type="component" value="Unassembled WGS sequence"/>
</dbReference>
<proteinExistence type="predicted"/>
<feature type="transmembrane region" description="Helical" evidence="1">
    <location>
        <begin position="12"/>
        <end position="37"/>
    </location>
</feature>
<keyword evidence="1" id="KW-1133">Transmembrane helix</keyword>
<gene>
    <name evidence="2" type="ORF">CPT75_01345</name>
</gene>
<keyword evidence="3" id="KW-1185">Reference proteome</keyword>
<feature type="transmembrane region" description="Helical" evidence="1">
    <location>
        <begin position="189"/>
        <end position="208"/>
    </location>
</feature>
<keyword evidence="1" id="KW-0472">Membrane</keyword>
<reference evidence="2 3" key="1">
    <citation type="submission" date="2017-09" db="EMBL/GenBank/DDBJ databases">
        <title>High-quality draft genome sequence of Butyrivibrio fibrisolvens INBov1, isolated from cow rumen.</title>
        <authorList>
            <person name="Rodriguez Hernaez J."/>
            <person name="Rivarola M."/>
            <person name="Paniego N."/>
            <person name="Cravero S."/>
            <person name="Ceron Cucchi M."/>
            <person name="Martinez M.C."/>
        </authorList>
    </citation>
    <scope>NUCLEOTIDE SEQUENCE [LARGE SCALE GENOMIC DNA]</scope>
    <source>
        <strain evidence="2 3">INBov1</strain>
    </source>
</reference>
<dbReference type="RefSeq" id="WP_110074558.1">
    <property type="nucleotide sequence ID" value="NZ_NXNG01000004.1"/>
</dbReference>
<feature type="transmembrane region" description="Helical" evidence="1">
    <location>
        <begin position="43"/>
        <end position="64"/>
    </location>
</feature>
<feature type="transmembrane region" description="Helical" evidence="1">
    <location>
        <begin position="220"/>
        <end position="240"/>
    </location>
</feature>
<dbReference type="EMBL" id="NXNG01000004">
    <property type="protein sequence ID" value="PWT25764.1"/>
    <property type="molecule type" value="Genomic_DNA"/>
</dbReference>
<protein>
    <submittedName>
        <fullName evidence="2">Uncharacterized protein</fullName>
    </submittedName>
</protein>